<dbReference type="SUPFAM" id="SSF159888">
    <property type="entry name" value="YdhG-like"/>
    <property type="match status" value="1"/>
</dbReference>
<dbReference type="RefSeq" id="WP_083364362.1">
    <property type="nucleotide sequence ID" value="NZ_LT629742.1"/>
</dbReference>
<feature type="region of interest" description="Disordered" evidence="1">
    <location>
        <begin position="1"/>
        <end position="20"/>
    </location>
</feature>
<proteinExistence type="predicted"/>
<keyword evidence="3" id="KW-1185">Reference proteome</keyword>
<dbReference type="Proteomes" id="UP000181956">
    <property type="component" value="Chromosome I"/>
</dbReference>
<organism evidence="2 3">
    <name type="scientific">Microterricola viridarii</name>
    <dbReference type="NCBI Taxonomy" id="412690"/>
    <lineage>
        <taxon>Bacteria</taxon>
        <taxon>Bacillati</taxon>
        <taxon>Actinomycetota</taxon>
        <taxon>Actinomycetes</taxon>
        <taxon>Micrococcales</taxon>
        <taxon>Microbacteriaceae</taxon>
        <taxon>Microterricola</taxon>
    </lineage>
</organism>
<dbReference type="OrthoDB" id="32458at2"/>
<evidence type="ECO:0000313" key="2">
    <source>
        <dbReference type="EMBL" id="SDS96284.1"/>
    </source>
</evidence>
<feature type="compositionally biased region" description="Basic and acidic residues" evidence="1">
    <location>
        <begin position="10"/>
        <end position="20"/>
    </location>
</feature>
<reference evidence="3" key="1">
    <citation type="submission" date="2016-10" db="EMBL/GenBank/DDBJ databases">
        <authorList>
            <person name="Varghese N."/>
            <person name="Submissions S."/>
        </authorList>
    </citation>
    <scope>NUCLEOTIDE SEQUENCE [LARGE SCALE GENOMIC DNA]</scope>
    <source>
        <strain evidence="3">DSM 21772</strain>
    </source>
</reference>
<accession>A0A1H1WGR6</accession>
<protein>
    <submittedName>
        <fullName evidence="2">Uncharacterized conserved protein YdhG, YjbR/CyaY-like superfamily, DUF1801 family</fullName>
    </submittedName>
</protein>
<dbReference type="Gene3D" id="3.90.1150.200">
    <property type="match status" value="1"/>
</dbReference>
<evidence type="ECO:0000256" key="1">
    <source>
        <dbReference type="SAM" id="MobiDB-lite"/>
    </source>
</evidence>
<dbReference type="STRING" id="412690.SAMN04489834_2528"/>
<name>A0A1H1WGR6_9MICO</name>
<evidence type="ECO:0000313" key="3">
    <source>
        <dbReference type="Proteomes" id="UP000181956"/>
    </source>
</evidence>
<gene>
    <name evidence="2" type="ORF">SAMN04489834_2528</name>
</gene>
<sequence length="146" mass="15967">MAEKTAGLSQEEREAVKQRAAELRAEAKAGKTRAAGEQALREAIAELPADDRALAEGIDRIVTEVAPHLMPKTWYGFPAYTDRDGKVVVFFKPASKYTSRYATLGFEESAQLDDGDLWVTSFAVLALTPKTEQTITEYVRRAAGGS</sequence>
<dbReference type="AlphaFoldDB" id="A0A1H1WGR6"/>
<dbReference type="EMBL" id="LT629742">
    <property type="protein sequence ID" value="SDS96284.1"/>
    <property type="molecule type" value="Genomic_DNA"/>
</dbReference>